<evidence type="ECO:0000313" key="3">
    <source>
        <dbReference type="EMBL" id="MEQ3553854.1"/>
    </source>
</evidence>
<evidence type="ECO:0000259" key="1">
    <source>
        <dbReference type="Pfam" id="PF00501"/>
    </source>
</evidence>
<keyword evidence="4" id="KW-1185">Reference proteome</keyword>
<dbReference type="PROSITE" id="PS00455">
    <property type="entry name" value="AMP_BINDING"/>
    <property type="match status" value="1"/>
</dbReference>
<organism evidence="3 4">
    <name type="scientific">Pseudonocardia nematodicida</name>
    <dbReference type="NCBI Taxonomy" id="1206997"/>
    <lineage>
        <taxon>Bacteria</taxon>
        <taxon>Bacillati</taxon>
        <taxon>Actinomycetota</taxon>
        <taxon>Actinomycetes</taxon>
        <taxon>Pseudonocardiales</taxon>
        <taxon>Pseudonocardiaceae</taxon>
        <taxon>Pseudonocardia</taxon>
    </lineage>
</organism>
<dbReference type="Gene3D" id="3.40.50.12780">
    <property type="entry name" value="N-terminal domain of ligase-like"/>
    <property type="match status" value="1"/>
</dbReference>
<name>A0ABV1KHN2_9PSEU</name>
<dbReference type="InterPro" id="IPR020845">
    <property type="entry name" value="AMP-binding_CS"/>
</dbReference>
<dbReference type="SUPFAM" id="SSF56801">
    <property type="entry name" value="Acetyl-CoA synthetase-like"/>
    <property type="match status" value="1"/>
</dbReference>
<dbReference type="RefSeq" id="WP_349300928.1">
    <property type="nucleotide sequence ID" value="NZ_JBEDNQ010000012.1"/>
</dbReference>
<gene>
    <name evidence="3" type="ORF">WIS52_25545</name>
</gene>
<protein>
    <submittedName>
        <fullName evidence="3">Long-chain-fatty-acid--CoA ligase</fullName>
        <ecNumber evidence="3">6.2.1.3</ecNumber>
    </submittedName>
</protein>
<sequence length="536" mass="57108">MNELTIAAMLRRAVQCSPDREIVSRNADGSLHRTTWAGIDARSRRLASALLGLGLSPGARVATLCVSHHRHLELYFAAPLAGLVLHPLNHRLHDDDIAYIATHAGDEVLVVDEAFLPLVERIRDRTPLRHVVVVAENPDPADGYEGFLAGGDPAWQPGDLDEHAVALVAFTSGTTGRPKGVEVTHRAIALHALSTSLPGYLGMRDTDVVLPVVPMFHALAWGWPYTAALLGATLVLPGNRLDPAGLLELIDGERVTLTGGVPTVWLGVLRTLDADPGAFDVSSLRMVLSGGSTAPPAMIDGFARRHGVPLVHTWGMTELLMGAVAELSADLLDADAEEQHRYRLTQGRPMPLTEIQARTDAGGLAPWDGHTPGELEIRGPWVAGSYLDAPEASAERWTGDGWFRTGDIVTIAPGGYLEITDRAKDVVKSGGEWISTPALESALMAHPAVAEAAVIGVADDRWGERPLAVVAAHCGSVVTAAELREFLGGRVARFWIPERVEFVASVPKTAVGKFDKVALRRDHVVGDGAGTHGAGT</sequence>
<feature type="domain" description="AMP-dependent synthetase/ligase" evidence="1">
    <location>
        <begin position="11"/>
        <end position="387"/>
    </location>
</feature>
<reference evidence="3 4" key="1">
    <citation type="submission" date="2024-03" db="EMBL/GenBank/DDBJ databases">
        <title>Draft genome sequence of Pseudonocardia nematodicida JCM 31783.</title>
        <authorList>
            <person name="Butdee W."/>
            <person name="Duangmal K."/>
        </authorList>
    </citation>
    <scope>NUCLEOTIDE SEQUENCE [LARGE SCALE GENOMIC DNA]</scope>
    <source>
        <strain evidence="3 4">JCM 31783</strain>
    </source>
</reference>
<keyword evidence="3" id="KW-0436">Ligase</keyword>
<evidence type="ECO:0000259" key="2">
    <source>
        <dbReference type="Pfam" id="PF13193"/>
    </source>
</evidence>
<dbReference type="GO" id="GO:0004467">
    <property type="term" value="F:long-chain fatty acid-CoA ligase activity"/>
    <property type="evidence" value="ECO:0007669"/>
    <property type="project" value="UniProtKB-EC"/>
</dbReference>
<dbReference type="NCBIfam" id="NF004837">
    <property type="entry name" value="PRK06187.1"/>
    <property type="match status" value="1"/>
</dbReference>
<feature type="domain" description="AMP-binding enzyme C-terminal" evidence="2">
    <location>
        <begin position="439"/>
        <end position="513"/>
    </location>
</feature>
<dbReference type="PANTHER" id="PTHR43767:SF11">
    <property type="entry name" value="MEDIUM-CHAIN-FATTY-ACID--COA LIGASE"/>
    <property type="match status" value="1"/>
</dbReference>
<comment type="caution">
    <text evidence="3">The sequence shown here is derived from an EMBL/GenBank/DDBJ whole genome shotgun (WGS) entry which is preliminary data.</text>
</comment>
<dbReference type="PANTHER" id="PTHR43767">
    <property type="entry name" value="LONG-CHAIN-FATTY-ACID--COA LIGASE"/>
    <property type="match status" value="1"/>
</dbReference>
<dbReference type="InterPro" id="IPR025110">
    <property type="entry name" value="AMP-bd_C"/>
</dbReference>
<accession>A0ABV1KHN2</accession>
<dbReference type="InterPro" id="IPR042099">
    <property type="entry name" value="ANL_N_sf"/>
</dbReference>
<dbReference type="InterPro" id="IPR045851">
    <property type="entry name" value="AMP-bd_C_sf"/>
</dbReference>
<dbReference type="InterPro" id="IPR050237">
    <property type="entry name" value="ATP-dep_AMP-bd_enzyme"/>
</dbReference>
<proteinExistence type="predicted"/>
<evidence type="ECO:0000313" key="4">
    <source>
        <dbReference type="Proteomes" id="UP001494902"/>
    </source>
</evidence>
<dbReference type="InterPro" id="IPR000873">
    <property type="entry name" value="AMP-dep_synth/lig_dom"/>
</dbReference>
<dbReference type="Pfam" id="PF00501">
    <property type="entry name" value="AMP-binding"/>
    <property type="match status" value="1"/>
</dbReference>
<dbReference type="EMBL" id="JBEDNQ010000012">
    <property type="protein sequence ID" value="MEQ3553854.1"/>
    <property type="molecule type" value="Genomic_DNA"/>
</dbReference>
<dbReference type="Pfam" id="PF13193">
    <property type="entry name" value="AMP-binding_C"/>
    <property type="match status" value="1"/>
</dbReference>
<dbReference type="Gene3D" id="3.30.300.30">
    <property type="match status" value="1"/>
</dbReference>
<dbReference type="EC" id="6.2.1.3" evidence="3"/>
<dbReference type="Proteomes" id="UP001494902">
    <property type="component" value="Unassembled WGS sequence"/>
</dbReference>